<evidence type="ECO:0000313" key="3">
    <source>
        <dbReference type="Proteomes" id="UP001500212"/>
    </source>
</evidence>
<feature type="region of interest" description="Disordered" evidence="1">
    <location>
        <begin position="1"/>
        <end position="51"/>
    </location>
</feature>
<dbReference type="RefSeq" id="WP_345360161.1">
    <property type="nucleotide sequence ID" value="NZ_BAABHJ010000020.1"/>
</dbReference>
<evidence type="ECO:0000256" key="1">
    <source>
        <dbReference type="SAM" id="MobiDB-lite"/>
    </source>
</evidence>
<comment type="caution">
    <text evidence="2">The sequence shown here is derived from an EMBL/GenBank/DDBJ whole genome shotgun (WGS) entry which is preliminary data.</text>
</comment>
<gene>
    <name evidence="2" type="ORF">GCM10023195_53860</name>
</gene>
<protein>
    <submittedName>
        <fullName evidence="2">Uncharacterized protein</fullName>
    </submittedName>
</protein>
<organism evidence="2 3">
    <name type="scientific">Actinoallomurus liliacearum</name>
    <dbReference type="NCBI Taxonomy" id="1080073"/>
    <lineage>
        <taxon>Bacteria</taxon>
        <taxon>Bacillati</taxon>
        <taxon>Actinomycetota</taxon>
        <taxon>Actinomycetes</taxon>
        <taxon>Streptosporangiales</taxon>
        <taxon>Thermomonosporaceae</taxon>
        <taxon>Actinoallomurus</taxon>
    </lineage>
</organism>
<feature type="compositionally biased region" description="Basic and acidic residues" evidence="1">
    <location>
        <begin position="1"/>
        <end position="26"/>
    </location>
</feature>
<feature type="compositionally biased region" description="Basic and acidic residues" evidence="1">
    <location>
        <begin position="41"/>
        <end position="51"/>
    </location>
</feature>
<keyword evidence="3" id="KW-1185">Reference proteome</keyword>
<dbReference type="Proteomes" id="UP001500212">
    <property type="component" value="Unassembled WGS sequence"/>
</dbReference>
<name>A0ABP8TRU6_9ACTN</name>
<reference evidence="3" key="1">
    <citation type="journal article" date="2019" name="Int. J. Syst. Evol. Microbiol.">
        <title>The Global Catalogue of Microorganisms (GCM) 10K type strain sequencing project: providing services to taxonomists for standard genome sequencing and annotation.</title>
        <authorList>
            <consortium name="The Broad Institute Genomics Platform"/>
            <consortium name="The Broad Institute Genome Sequencing Center for Infectious Disease"/>
            <person name="Wu L."/>
            <person name="Ma J."/>
        </authorList>
    </citation>
    <scope>NUCLEOTIDE SEQUENCE [LARGE SCALE GENOMIC DNA]</scope>
    <source>
        <strain evidence="3">JCM 17938</strain>
    </source>
</reference>
<proteinExistence type="predicted"/>
<sequence>MSERTEGAEPRRRTEGPERRRPDLRTGSETPVDPEDLAMAEGRDPTPENIERARRRIERLGAREAVDRATP</sequence>
<evidence type="ECO:0000313" key="2">
    <source>
        <dbReference type="EMBL" id="GAA4612543.1"/>
    </source>
</evidence>
<dbReference type="EMBL" id="BAABHJ010000020">
    <property type="protein sequence ID" value="GAA4612543.1"/>
    <property type="molecule type" value="Genomic_DNA"/>
</dbReference>
<accession>A0ABP8TRU6</accession>